<dbReference type="InterPro" id="IPR003661">
    <property type="entry name" value="HisK_dim/P_dom"/>
</dbReference>
<dbReference type="InterPro" id="IPR003018">
    <property type="entry name" value="GAF"/>
</dbReference>
<dbReference type="eggNOG" id="COG2205">
    <property type="taxonomic scope" value="Bacteria"/>
</dbReference>
<proteinExistence type="predicted"/>
<dbReference type="SUPFAM" id="SSF55874">
    <property type="entry name" value="ATPase domain of HSP90 chaperone/DNA topoisomerase II/histidine kinase"/>
    <property type="match status" value="1"/>
</dbReference>
<dbReference type="SMART" id="SM00065">
    <property type="entry name" value="GAF"/>
    <property type="match status" value="1"/>
</dbReference>
<dbReference type="RefSeq" id="WP_011613166.1">
    <property type="nucleotide sequence ID" value="NC_008312.1"/>
</dbReference>
<reference evidence="9" key="1">
    <citation type="submission" date="2006-06" db="EMBL/GenBank/DDBJ databases">
        <title>Complete sequence of Trichodesmium erythraeum IMS101.</title>
        <authorList>
            <consortium name="US DOE Joint Genome Institute"/>
            <person name="Copeland A."/>
            <person name="Lucas S."/>
            <person name="Lapidus A."/>
            <person name="Barry K."/>
            <person name="Detter J.C."/>
            <person name="Glavina del Rio T."/>
            <person name="Hammon N."/>
            <person name="Israni S."/>
            <person name="Dalin E."/>
            <person name="Tice H."/>
            <person name="Pitluck S."/>
            <person name="Kiss H."/>
            <person name="Munk A.C."/>
            <person name="Brettin T."/>
            <person name="Bruce D."/>
            <person name="Han C."/>
            <person name="Tapia R."/>
            <person name="Gilna P."/>
            <person name="Schmutz J."/>
            <person name="Larimer F."/>
            <person name="Land M."/>
            <person name="Hauser L."/>
            <person name="Kyrpides N."/>
            <person name="Kim E."/>
            <person name="Richardson P."/>
        </authorList>
    </citation>
    <scope>NUCLEOTIDE SEQUENCE [LARGE SCALE GENOMIC DNA]</scope>
    <source>
        <strain evidence="9">IMS101</strain>
    </source>
</reference>
<keyword evidence="6" id="KW-0902">Two-component regulatory system</keyword>
<dbReference type="InterPro" id="IPR029016">
    <property type="entry name" value="GAF-like_dom_sf"/>
</dbReference>
<dbReference type="PROSITE" id="PS50109">
    <property type="entry name" value="HIS_KIN"/>
    <property type="match status" value="1"/>
</dbReference>
<dbReference type="InterPro" id="IPR033415">
    <property type="entry name" value="CHASE6_C"/>
</dbReference>
<dbReference type="InterPro" id="IPR004358">
    <property type="entry name" value="Sig_transdc_His_kin-like_C"/>
</dbReference>
<dbReference type="FunFam" id="3.30.565.10:FF:000006">
    <property type="entry name" value="Sensor histidine kinase WalK"/>
    <property type="match status" value="1"/>
</dbReference>
<comment type="catalytic activity">
    <reaction evidence="1">
        <text>ATP + protein L-histidine = ADP + protein N-phospho-L-histidine.</text>
        <dbReference type="EC" id="2.7.13.3"/>
    </reaction>
</comment>
<dbReference type="InterPro" id="IPR003594">
    <property type="entry name" value="HATPase_dom"/>
</dbReference>
<dbReference type="OrthoDB" id="524899at2"/>
<name>Q10Y38_TRIEI</name>
<protein>
    <recommendedName>
        <fullName evidence="2">histidine kinase</fullName>
        <ecNumber evidence="2">2.7.13.3</ecNumber>
    </recommendedName>
</protein>
<dbReference type="PANTHER" id="PTHR43711">
    <property type="entry name" value="TWO-COMPONENT HISTIDINE KINASE"/>
    <property type="match status" value="1"/>
</dbReference>
<gene>
    <name evidence="9" type="ordered locus">Tery_3790</name>
</gene>
<dbReference type="Pfam" id="PF17150">
    <property type="entry name" value="CHASE6_C"/>
    <property type="match status" value="1"/>
</dbReference>
<dbReference type="InterPro" id="IPR036097">
    <property type="entry name" value="HisK_dim/P_sf"/>
</dbReference>
<dbReference type="Gene3D" id="3.30.565.10">
    <property type="entry name" value="Histidine kinase-like ATPase, C-terminal domain"/>
    <property type="match status" value="1"/>
</dbReference>
<dbReference type="SUPFAM" id="SSF55781">
    <property type="entry name" value="GAF domain-like"/>
    <property type="match status" value="1"/>
</dbReference>
<dbReference type="InterPro" id="IPR019278">
    <property type="entry name" value="DICT_dom"/>
</dbReference>
<dbReference type="InterPro" id="IPR005467">
    <property type="entry name" value="His_kinase_dom"/>
</dbReference>
<dbReference type="PRINTS" id="PR00344">
    <property type="entry name" value="BCTRLSENSOR"/>
</dbReference>
<dbReference type="PANTHER" id="PTHR43711:SF26">
    <property type="entry name" value="SENSOR HISTIDINE KINASE RCSC"/>
    <property type="match status" value="1"/>
</dbReference>
<evidence type="ECO:0000313" key="9">
    <source>
        <dbReference type="EMBL" id="ABG52836.1"/>
    </source>
</evidence>
<dbReference type="Gene3D" id="3.30.450.40">
    <property type="match status" value="1"/>
</dbReference>
<dbReference type="eggNOG" id="COG4250">
    <property type="taxonomic scope" value="Bacteria"/>
</dbReference>
<accession>Q10Y38</accession>
<evidence type="ECO:0000259" key="8">
    <source>
        <dbReference type="PROSITE" id="PS50109"/>
    </source>
</evidence>
<dbReference type="Gene3D" id="1.10.287.130">
    <property type="match status" value="1"/>
</dbReference>
<dbReference type="Pfam" id="PF02518">
    <property type="entry name" value="HATPase_c"/>
    <property type="match status" value="1"/>
</dbReference>
<feature type="coiled-coil region" evidence="7">
    <location>
        <begin position="428"/>
        <end position="455"/>
    </location>
</feature>
<dbReference type="SUPFAM" id="SSF47384">
    <property type="entry name" value="Homodimeric domain of signal transducing histidine kinase"/>
    <property type="match status" value="1"/>
</dbReference>
<dbReference type="KEGG" id="ter:Tery_3790"/>
<dbReference type="Pfam" id="PF01590">
    <property type="entry name" value="GAF"/>
    <property type="match status" value="1"/>
</dbReference>
<evidence type="ECO:0000256" key="7">
    <source>
        <dbReference type="SAM" id="Coils"/>
    </source>
</evidence>
<evidence type="ECO:0000256" key="5">
    <source>
        <dbReference type="ARBA" id="ARBA00022777"/>
    </source>
</evidence>
<keyword evidence="4 9" id="KW-0808">Transferase</keyword>
<dbReference type="Pfam" id="PF00512">
    <property type="entry name" value="HisKA"/>
    <property type="match status" value="1"/>
</dbReference>
<evidence type="ECO:0000256" key="6">
    <source>
        <dbReference type="ARBA" id="ARBA00023012"/>
    </source>
</evidence>
<dbReference type="AlphaFoldDB" id="Q10Y38"/>
<dbReference type="InterPro" id="IPR050736">
    <property type="entry name" value="Sensor_HK_Regulatory"/>
</dbReference>
<feature type="domain" description="Histidine kinase" evidence="8">
    <location>
        <begin position="455"/>
        <end position="676"/>
    </location>
</feature>
<evidence type="ECO:0000256" key="3">
    <source>
        <dbReference type="ARBA" id="ARBA00022553"/>
    </source>
</evidence>
<evidence type="ECO:0000256" key="1">
    <source>
        <dbReference type="ARBA" id="ARBA00000085"/>
    </source>
</evidence>
<evidence type="ECO:0000256" key="2">
    <source>
        <dbReference type="ARBA" id="ARBA00012438"/>
    </source>
</evidence>
<dbReference type="GO" id="GO:0000155">
    <property type="term" value="F:phosphorelay sensor kinase activity"/>
    <property type="evidence" value="ECO:0007669"/>
    <property type="project" value="InterPro"/>
</dbReference>
<keyword evidence="3" id="KW-0597">Phosphoprotein</keyword>
<dbReference type="CDD" id="cd00082">
    <property type="entry name" value="HisKA"/>
    <property type="match status" value="1"/>
</dbReference>
<sequence>MTIPKSVLAELVLEVPQIKPQIYFKSSLTALSHAMEDQVLASSDQPLVIATFQKESFYRQEAHRYRRIGNLTSQVYVLAAPETEFKHSSEYHETVAFNSKDALSREWNLLVLGQGYSSCLISNECDNSGLAKKISQFNGIDQIRRFEGIWTFERQVCLESAILLLTRILNYRPELKEKVQRATEVYGINLDLRKGKKSVKSKSSYSCTNFQKASEVIENNNFNYPFAQRLVTYLQASQYKLIKAYRSIAAQEKKQRLINIISSAIRRSLDPDEIIKVAVEELGKALLASRCLIYQCRPTDKIAIITYEYLGRSVKSLLNQVWPLKDNYLFEEAIQTQGRVYIEDTSLLPESLVPQTSETAKSEGKNYLENLISQWEISSWLMIPLLYQGRVLGMVELHNCGSCDHNWSEEQIDLVEAIATQLSMTLIHTETYAHLEELNQQLEALDRTRSNLIAITGHELRTPLSTIQVCLESLSQEPDMPEELRQVMLETALGDANRMRNLIQDFLTLSHLESGRAQWNIEYLPLLECVDLALSSVRGHNLEKELPNITTQVSAELPLVLADGEWLVEVLSKLLDNACKFTQAAGRVIITATSNSENMLEVTISDTGRGIETDRLEAVFDRFYQEEGALRRSVGGTGLGLAICRQIISRLGGKIWAESAGKDQGSQFHFTIPIVDHTQKQKERQKELN</sequence>
<dbReference type="InterPro" id="IPR036890">
    <property type="entry name" value="HATPase_C_sf"/>
</dbReference>
<dbReference type="EC" id="2.7.13.3" evidence="2"/>
<dbReference type="SMART" id="SM00388">
    <property type="entry name" value="HisKA"/>
    <property type="match status" value="1"/>
</dbReference>
<evidence type="ECO:0000256" key="4">
    <source>
        <dbReference type="ARBA" id="ARBA00022679"/>
    </source>
</evidence>
<dbReference type="STRING" id="203124.Tery_3790"/>
<dbReference type="Pfam" id="PF10069">
    <property type="entry name" value="DICT"/>
    <property type="match status" value="1"/>
</dbReference>
<dbReference type="EMBL" id="CP000393">
    <property type="protein sequence ID" value="ABG52836.1"/>
    <property type="molecule type" value="Genomic_DNA"/>
</dbReference>
<keyword evidence="7" id="KW-0175">Coiled coil</keyword>
<dbReference type="HOGENOM" id="CLU_405850_0_0_3"/>
<dbReference type="SMART" id="SM00387">
    <property type="entry name" value="HATPase_c"/>
    <property type="match status" value="1"/>
</dbReference>
<keyword evidence="5 9" id="KW-0418">Kinase</keyword>
<organism evidence="9">
    <name type="scientific">Trichodesmium erythraeum (strain IMS101)</name>
    <dbReference type="NCBI Taxonomy" id="203124"/>
    <lineage>
        <taxon>Bacteria</taxon>
        <taxon>Bacillati</taxon>
        <taxon>Cyanobacteriota</taxon>
        <taxon>Cyanophyceae</taxon>
        <taxon>Oscillatoriophycideae</taxon>
        <taxon>Oscillatoriales</taxon>
        <taxon>Microcoleaceae</taxon>
        <taxon>Trichodesmium</taxon>
    </lineage>
</organism>